<evidence type="ECO:0000256" key="8">
    <source>
        <dbReference type="ARBA" id="ARBA00023163"/>
    </source>
</evidence>
<dbReference type="AlphaFoldDB" id="A0A8W7Q1C1"/>
<keyword evidence="7" id="KW-0238">DNA-binding</keyword>
<dbReference type="GO" id="GO:0008270">
    <property type="term" value="F:zinc ion binding"/>
    <property type="evidence" value="ECO:0007669"/>
    <property type="project" value="UniProtKB-KW"/>
</dbReference>
<feature type="compositionally biased region" description="Low complexity" evidence="11">
    <location>
        <begin position="625"/>
        <end position="653"/>
    </location>
</feature>
<feature type="compositionally biased region" description="Low complexity" evidence="11">
    <location>
        <begin position="346"/>
        <end position="359"/>
    </location>
</feature>
<dbReference type="FunFam" id="3.30.160.60:FF:000310">
    <property type="entry name" value="GLIS family zinc finger 2"/>
    <property type="match status" value="1"/>
</dbReference>
<evidence type="ECO:0000259" key="12">
    <source>
        <dbReference type="PROSITE" id="PS50157"/>
    </source>
</evidence>
<feature type="domain" description="C2H2-type" evidence="12">
    <location>
        <begin position="521"/>
        <end position="548"/>
    </location>
</feature>
<dbReference type="Gene3D" id="3.30.160.60">
    <property type="entry name" value="Classic Zinc Finger"/>
    <property type="match status" value="4"/>
</dbReference>
<dbReference type="VEuPathDB" id="VectorBase:ACON2_031534"/>
<keyword evidence="3" id="KW-0677">Repeat</keyword>
<feature type="compositionally biased region" description="Basic residues" evidence="11">
    <location>
        <begin position="376"/>
        <end position="386"/>
    </location>
</feature>
<keyword evidence="9" id="KW-0539">Nucleus</keyword>
<evidence type="ECO:0000256" key="11">
    <source>
        <dbReference type="SAM" id="MobiDB-lite"/>
    </source>
</evidence>
<dbReference type="FunFam" id="3.30.160.60:FF:002343">
    <property type="entry name" value="Zinc finger protein 33A"/>
    <property type="match status" value="1"/>
</dbReference>
<dbReference type="Proteomes" id="UP000075882">
    <property type="component" value="Unassembled WGS sequence"/>
</dbReference>
<dbReference type="PANTHER" id="PTHR47772:SF13">
    <property type="entry name" value="GASTRULA ZINC FINGER PROTEIN XLCGF49.1-LIKE-RELATED"/>
    <property type="match status" value="1"/>
</dbReference>
<keyword evidence="2" id="KW-0479">Metal-binding</keyword>
<dbReference type="InterPro" id="IPR050636">
    <property type="entry name" value="C2H2-ZF_domain-containing"/>
</dbReference>
<feature type="domain" description="C2H2-type" evidence="12">
    <location>
        <begin position="577"/>
        <end position="604"/>
    </location>
</feature>
<dbReference type="GO" id="GO:0006357">
    <property type="term" value="P:regulation of transcription by RNA polymerase II"/>
    <property type="evidence" value="ECO:0007669"/>
    <property type="project" value="UniProtKB-ARBA"/>
</dbReference>
<evidence type="ECO:0000256" key="2">
    <source>
        <dbReference type="ARBA" id="ARBA00022723"/>
    </source>
</evidence>
<evidence type="ECO:0000256" key="9">
    <source>
        <dbReference type="ARBA" id="ARBA00023242"/>
    </source>
</evidence>
<feature type="region of interest" description="Disordered" evidence="11">
    <location>
        <begin position="275"/>
        <end position="329"/>
    </location>
</feature>
<evidence type="ECO:0000256" key="3">
    <source>
        <dbReference type="ARBA" id="ARBA00022737"/>
    </source>
</evidence>
<keyword evidence="5" id="KW-0862">Zinc</keyword>
<feature type="compositionally biased region" description="Basic residues" evidence="11">
    <location>
        <begin position="360"/>
        <end position="369"/>
    </location>
</feature>
<comment type="subcellular location">
    <subcellularLocation>
        <location evidence="1">Nucleus</location>
    </subcellularLocation>
</comment>
<protein>
    <recommendedName>
        <fullName evidence="12">C2H2-type domain-containing protein</fullName>
    </recommendedName>
</protein>
<dbReference type="PROSITE" id="PS00028">
    <property type="entry name" value="ZINC_FINGER_C2H2_1"/>
    <property type="match status" value="4"/>
</dbReference>
<dbReference type="PROSITE" id="PS50157">
    <property type="entry name" value="ZINC_FINGER_C2H2_2"/>
    <property type="match status" value="4"/>
</dbReference>
<keyword evidence="4 10" id="KW-0863">Zinc-finger</keyword>
<dbReference type="EnsemblMetazoa" id="ACOM040962-RA">
    <property type="protein sequence ID" value="ACOM040962-PA.1"/>
    <property type="gene ID" value="ACOM040962"/>
</dbReference>
<evidence type="ECO:0000256" key="1">
    <source>
        <dbReference type="ARBA" id="ARBA00004123"/>
    </source>
</evidence>
<dbReference type="SUPFAM" id="SSF57667">
    <property type="entry name" value="beta-beta-alpha zinc fingers"/>
    <property type="match status" value="2"/>
</dbReference>
<feature type="domain" description="C2H2-type" evidence="12">
    <location>
        <begin position="493"/>
        <end position="520"/>
    </location>
</feature>
<dbReference type="InterPro" id="IPR013087">
    <property type="entry name" value="Znf_C2H2_type"/>
</dbReference>
<reference evidence="13" key="1">
    <citation type="submission" date="2022-08" db="UniProtKB">
        <authorList>
            <consortium name="EnsemblMetazoa"/>
        </authorList>
    </citation>
    <scope>IDENTIFICATION</scope>
</reference>
<proteinExistence type="predicted"/>
<dbReference type="GO" id="GO:0005634">
    <property type="term" value="C:nucleus"/>
    <property type="evidence" value="ECO:0007669"/>
    <property type="project" value="UniProtKB-SubCell"/>
</dbReference>
<dbReference type="InterPro" id="IPR036236">
    <property type="entry name" value="Znf_C2H2_sf"/>
</dbReference>
<feature type="region of interest" description="Disordered" evidence="11">
    <location>
        <begin position="625"/>
        <end position="666"/>
    </location>
</feature>
<name>A0A8W7Q1C1_ANOCL</name>
<evidence type="ECO:0000256" key="6">
    <source>
        <dbReference type="ARBA" id="ARBA00023015"/>
    </source>
</evidence>
<dbReference type="Pfam" id="PF00096">
    <property type="entry name" value="zf-C2H2"/>
    <property type="match status" value="4"/>
</dbReference>
<sequence length="768" mass="84039">MYISCGSTDSTPMEPETGYVPNNPLFGMPLDSPQECPSSCGGSGCSSCQENTASLPLAGLHGSDFSDCGNCLDHSGVLSSQSNLGSYWSEDMSTFPGLPPLDIDPLPSLFPFSPCGASYNRPERPTHDVADVLLSLKHAVLKQSPDPPPIGQGQSFATPQASLSYTVHPQMLLSPASHHGHGSHAHYNQMPSQTGGPYSTNYYDSSCAQHSAPPMYPSMSVNVSMNMTMHGYGAEASVPMQCSQMQWGAQNAASSVNVLYPPLLSPVPYPPGTTYSFTADFRPQSQPPPPPPSGGSLSPLAHDSSRSSSTMTPQKQVLPQAQAQHLQQHQQQQQTLQQQQQQQQQQHQQQQLQQHQYYQHAHHAHHHPQQHQQQQQHHHHHHHHHSQSGSAAVSPNADCTPPKSTTPPDFGTVVDHQSTPPTTTTSAAAVAVAAASAVGFAAALKMKAESRVLGLGFADTVDQRTAAIGEDDEEEDGSGSGSDGAAGGDSKPNLCRLCGKTYARPSTLKTHLRTHSGERPYRCPDCNKSFSQAANLTAHVRTHTGQKPFRCPICDRRFSQSSSVTTHMRTHSGERPYRCRACKKAFSDSSTLTKHLRIHSGEKPYQCKLCLLSLLPAHYHRHPYQSYQHHQYQQQQQHQHYQQQQQHQQQQHQLAESVSTGHHLAAHSAAATAAAAQYFYNQNAGSFHHHHHHYNRACTSIAASSAVSSAASQSSSGTTTAHPFKSLPTATQLSYFEEYHHFQQQQQQRTKYEDNLTLFGRNNFVNIF</sequence>
<keyword evidence="6" id="KW-0805">Transcription regulation</keyword>
<dbReference type="FunFam" id="3.30.160.60:FF:000875">
    <property type="entry name" value="zinc finger protein 236 isoform X7"/>
    <property type="match status" value="1"/>
</dbReference>
<feature type="compositionally biased region" description="Low complexity" evidence="11">
    <location>
        <begin position="318"/>
        <end position="329"/>
    </location>
</feature>
<feature type="compositionally biased region" description="Gly residues" evidence="11">
    <location>
        <begin position="478"/>
        <end position="487"/>
    </location>
</feature>
<evidence type="ECO:0000256" key="5">
    <source>
        <dbReference type="ARBA" id="ARBA00022833"/>
    </source>
</evidence>
<dbReference type="PANTHER" id="PTHR47772">
    <property type="entry name" value="ZINC FINGER PROTEIN 200"/>
    <property type="match status" value="1"/>
</dbReference>
<organism evidence="13">
    <name type="scientific">Anopheles coluzzii</name>
    <name type="common">African malaria mosquito</name>
    <dbReference type="NCBI Taxonomy" id="1518534"/>
    <lineage>
        <taxon>Eukaryota</taxon>
        <taxon>Metazoa</taxon>
        <taxon>Ecdysozoa</taxon>
        <taxon>Arthropoda</taxon>
        <taxon>Hexapoda</taxon>
        <taxon>Insecta</taxon>
        <taxon>Pterygota</taxon>
        <taxon>Neoptera</taxon>
        <taxon>Endopterygota</taxon>
        <taxon>Diptera</taxon>
        <taxon>Nematocera</taxon>
        <taxon>Culicoidea</taxon>
        <taxon>Culicidae</taxon>
        <taxon>Anophelinae</taxon>
        <taxon>Anopheles</taxon>
    </lineage>
</organism>
<feature type="region of interest" description="Disordered" evidence="11">
    <location>
        <begin position="174"/>
        <end position="193"/>
    </location>
</feature>
<evidence type="ECO:0000256" key="7">
    <source>
        <dbReference type="ARBA" id="ARBA00023125"/>
    </source>
</evidence>
<evidence type="ECO:0000256" key="10">
    <source>
        <dbReference type="PROSITE-ProRule" id="PRU00042"/>
    </source>
</evidence>
<evidence type="ECO:0000256" key="4">
    <source>
        <dbReference type="ARBA" id="ARBA00022771"/>
    </source>
</evidence>
<feature type="compositionally biased region" description="Polar residues" evidence="11">
    <location>
        <begin position="306"/>
        <end position="317"/>
    </location>
</feature>
<dbReference type="SMART" id="SM00355">
    <property type="entry name" value="ZnF_C2H2"/>
    <property type="match status" value="4"/>
</dbReference>
<feature type="region of interest" description="Disordered" evidence="11">
    <location>
        <begin position="346"/>
        <end position="423"/>
    </location>
</feature>
<accession>A0A8W7Q1C1</accession>
<dbReference type="GO" id="GO:0003677">
    <property type="term" value="F:DNA binding"/>
    <property type="evidence" value="ECO:0007669"/>
    <property type="project" value="UniProtKB-KW"/>
</dbReference>
<keyword evidence="8" id="KW-0804">Transcription</keyword>
<feature type="domain" description="C2H2-type" evidence="12">
    <location>
        <begin position="549"/>
        <end position="576"/>
    </location>
</feature>
<evidence type="ECO:0000313" key="13">
    <source>
        <dbReference type="EnsemblMetazoa" id="ACOM040962-PA.1"/>
    </source>
</evidence>
<feature type="region of interest" description="Disordered" evidence="11">
    <location>
        <begin position="468"/>
        <end position="488"/>
    </location>
</feature>